<dbReference type="InterPro" id="IPR050557">
    <property type="entry name" value="RTX_toxin/Mannuronan_C5-epim"/>
</dbReference>
<dbReference type="PRINTS" id="PR00313">
    <property type="entry name" value="CABNDNGRPT"/>
</dbReference>
<dbReference type="Gene3D" id="2.150.10.10">
    <property type="entry name" value="Serralysin-like metalloprotease, C-terminal"/>
    <property type="match status" value="1"/>
</dbReference>
<dbReference type="InterPro" id="IPR001343">
    <property type="entry name" value="Hemolysn_Ca-bd"/>
</dbReference>
<sequence length="377" mass="38387">MQNNTESNREVRITVQAGDAQLVDIPADATLVFDFDPAIMTFTMNGGDLVITSQDSGATILHDYAASVVGSDAPEILFAEGNVIAGDVFLDLLHGGQFEMATAASGSSFGSGAGEYSDQAGHFVGAGGDFGALSGGDEHAGFGGGGFDGGAHQDSPDHLLFSTGATPVSGGNPEPSAPYEMVTFEGYETSDGVFKIGPYGIIVGSEGDDTIVGADGFQSLSARGGNDILVGTENNDMLIAGDGSDLLWGGAGDDQLDGGAGNDILYASTGHDYVTFGSGEDTLIVQENALGSGSYIEVKDYDIGIDIIDLRGDLDITGVTKTAAGDYEFTATGSTGDTSTIHLAGVDAADYSAHIAGIDASPDDLIQYMIDHSQALA</sequence>
<accession>A0A6I6JE64</accession>
<dbReference type="PANTHER" id="PTHR38340:SF1">
    <property type="entry name" value="S-LAYER PROTEIN"/>
    <property type="match status" value="1"/>
</dbReference>
<evidence type="ECO:0000313" key="3">
    <source>
        <dbReference type="EMBL" id="QGY38923.1"/>
    </source>
</evidence>
<dbReference type="InterPro" id="IPR011049">
    <property type="entry name" value="Serralysin-like_metalloprot_C"/>
</dbReference>
<evidence type="ECO:0000256" key="1">
    <source>
        <dbReference type="ARBA" id="ARBA00004613"/>
    </source>
</evidence>
<dbReference type="Proteomes" id="UP000428328">
    <property type="component" value="Chromosome"/>
</dbReference>
<dbReference type="GO" id="GO:0005576">
    <property type="term" value="C:extracellular region"/>
    <property type="evidence" value="ECO:0007669"/>
    <property type="project" value="UniProtKB-SubCell"/>
</dbReference>
<dbReference type="AlphaFoldDB" id="A0A6I6JE64"/>
<gene>
    <name evidence="3" type="ORF">GM415_01810</name>
</gene>
<comment type="subcellular location">
    <subcellularLocation>
        <location evidence="1">Secreted</location>
    </subcellularLocation>
</comment>
<dbReference type="Pfam" id="PF00353">
    <property type="entry name" value="HemolysinCabind"/>
    <property type="match status" value="2"/>
</dbReference>
<dbReference type="GO" id="GO:0005509">
    <property type="term" value="F:calcium ion binding"/>
    <property type="evidence" value="ECO:0007669"/>
    <property type="project" value="InterPro"/>
</dbReference>
<dbReference type="InterPro" id="IPR018511">
    <property type="entry name" value="Hemolysin-typ_Ca-bd_CS"/>
</dbReference>
<proteinExistence type="predicted"/>
<dbReference type="KEGG" id="psel:GM415_01810"/>
<dbReference type="EMBL" id="CP046400">
    <property type="protein sequence ID" value="QGY38923.1"/>
    <property type="molecule type" value="Genomic_DNA"/>
</dbReference>
<dbReference type="RefSeq" id="WP_158946134.1">
    <property type="nucleotide sequence ID" value="NZ_CP046400.1"/>
</dbReference>
<evidence type="ECO:0000256" key="2">
    <source>
        <dbReference type="ARBA" id="ARBA00022525"/>
    </source>
</evidence>
<keyword evidence="2" id="KW-0964">Secreted</keyword>
<name>A0A6I6JE64_9BACT</name>
<dbReference type="PANTHER" id="PTHR38340">
    <property type="entry name" value="S-LAYER PROTEIN"/>
    <property type="match status" value="1"/>
</dbReference>
<evidence type="ECO:0000313" key="4">
    <source>
        <dbReference type="Proteomes" id="UP000428328"/>
    </source>
</evidence>
<organism evidence="3 4">
    <name type="scientific">Pseudodesulfovibrio cashew</name>
    <dbReference type="NCBI Taxonomy" id="2678688"/>
    <lineage>
        <taxon>Bacteria</taxon>
        <taxon>Pseudomonadati</taxon>
        <taxon>Thermodesulfobacteriota</taxon>
        <taxon>Desulfovibrionia</taxon>
        <taxon>Desulfovibrionales</taxon>
        <taxon>Desulfovibrionaceae</taxon>
    </lineage>
</organism>
<dbReference type="PROSITE" id="PS00330">
    <property type="entry name" value="HEMOLYSIN_CALCIUM"/>
    <property type="match status" value="2"/>
</dbReference>
<evidence type="ECO:0008006" key="5">
    <source>
        <dbReference type="Google" id="ProtNLM"/>
    </source>
</evidence>
<dbReference type="SUPFAM" id="SSF51120">
    <property type="entry name" value="beta-Roll"/>
    <property type="match status" value="1"/>
</dbReference>
<protein>
    <recommendedName>
        <fullName evidence="5">Calcium-binding protein</fullName>
    </recommendedName>
</protein>
<keyword evidence="4" id="KW-1185">Reference proteome</keyword>
<reference evidence="3 4" key="1">
    <citation type="submission" date="2019-11" db="EMBL/GenBank/DDBJ databases">
        <authorList>
            <person name="Zheng R.K."/>
            <person name="Sun C.M."/>
        </authorList>
    </citation>
    <scope>NUCLEOTIDE SEQUENCE [LARGE SCALE GENOMIC DNA]</scope>
    <source>
        <strain evidence="3 4">SRB007</strain>
    </source>
</reference>